<dbReference type="KEGG" id="hat:RC74_17015"/>
<evidence type="ECO:0000313" key="7">
    <source>
        <dbReference type="Proteomes" id="UP000070371"/>
    </source>
</evidence>
<dbReference type="SUPFAM" id="SSF53850">
    <property type="entry name" value="Periplasmic binding protein-like II"/>
    <property type="match status" value="1"/>
</dbReference>
<keyword evidence="7" id="KW-1185">Reference proteome</keyword>
<dbReference type="Pfam" id="PF03466">
    <property type="entry name" value="LysR_substrate"/>
    <property type="match status" value="1"/>
</dbReference>
<dbReference type="EMBL" id="CP014327">
    <property type="protein sequence ID" value="AML52735.1"/>
    <property type="molecule type" value="Genomic_DNA"/>
</dbReference>
<dbReference type="Gene3D" id="3.40.190.290">
    <property type="match status" value="1"/>
</dbReference>
<dbReference type="AlphaFoldDB" id="A0A126V453"/>
<evidence type="ECO:0000256" key="2">
    <source>
        <dbReference type="ARBA" id="ARBA00023015"/>
    </source>
</evidence>
<organism evidence="6 7">
    <name type="scientific">Falsihalocynthiibacter arcticus</name>
    <dbReference type="NCBI Taxonomy" id="1579316"/>
    <lineage>
        <taxon>Bacteria</taxon>
        <taxon>Pseudomonadati</taxon>
        <taxon>Pseudomonadota</taxon>
        <taxon>Alphaproteobacteria</taxon>
        <taxon>Rhodobacterales</taxon>
        <taxon>Roseobacteraceae</taxon>
        <taxon>Falsihalocynthiibacter</taxon>
    </lineage>
</organism>
<proteinExistence type="inferred from homology"/>
<evidence type="ECO:0000256" key="1">
    <source>
        <dbReference type="ARBA" id="ARBA00009437"/>
    </source>
</evidence>
<dbReference type="Pfam" id="PF00126">
    <property type="entry name" value="HTH_1"/>
    <property type="match status" value="1"/>
</dbReference>
<protein>
    <recommendedName>
        <fullName evidence="5">HTH lysR-type domain-containing protein</fullName>
    </recommendedName>
</protein>
<dbReference type="Gene3D" id="1.10.10.10">
    <property type="entry name" value="Winged helix-like DNA-binding domain superfamily/Winged helix DNA-binding domain"/>
    <property type="match status" value="1"/>
</dbReference>
<reference evidence="6 7" key="1">
    <citation type="submission" date="2016-02" db="EMBL/GenBank/DDBJ databases">
        <title>Complete genome sequence of Halocynthiibacter arcticus PAMC 20958t from arctic marine sediment.</title>
        <authorList>
            <person name="Lee Y.M."/>
            <person name="Baek K."/>
            <person name="Lee H.K."/>
            <person name="Shin S.C."/>
        </authorList>
    </citation>
    <scope>NUCLEOTIDE SEQUENCE [LARGE SCALE GENOMIC DNA]</scope>
    <source>
        <strain evidence="6">PAMC 20958</strain>
    </source>
</reference>
<keyword evidence="2" id="KW-0805">Transcription regulation</keyword>
<evidence type="ECO:0000259" key="5">
    <source>
        <dbReference type="PROSITE" id="PS50931"/>
    </source>
</evidence>
<dbReference type="GO" id="GO:0006351">
    <property type="term" value="P:DNA-templated transcription"/>
    <property type="evidence" value="ECO:0007669"/>
    <property type="project" value="TreeGrafter"/>
</dbReference>
<dbReference type="PANTHER" id="PTHR30537">
    <property type="entry name" value="HTH-TYPE TRANSCRIPTIONAL REGULATOR"/>
    <property type="match status" value="1"/>
</dbReference>
<dbReference type="PROSITE" id="PS50931">
    <property type="entry name" value="HTH_LYSR"/>
    <property type="match status" value="1"/>
</dbReference>
<dbReference type="InterPro" id="IPR036390">
    <property type="entry name" value="WH_DNA-bd_sf"/>
</dbReference>
<keyword evidence="4" id="KW-0804">Transcription</keyword>
<dbReference type="InterPro" id="IPR005119">
    <property type="entry name" value="LysR_subst-bd"/>
</dbReference>
<dbReference type="STRING" id="1579316.RC74_17015"/>
<evidence type="ECO:0000313" key="6">
    <source>
        <dbReference type="EMBL" id="AML52735.1"/>
    </source>
</evidence>
<dbReference type="InterPro" id="IPR036388">
    <property type="entry name" value="WH-like_DNA-bd_sf"/>
</dbReference>
<sequence>MHKENWDDLRFVLAVADLGSVSKAAKHLGVNHATVLRRVASYEEQLGTVLFERTAHGYQVLTDKRDVFAAAREAEDALRAVQNLGGHARPLLSGTVRVTSTDTFCHSILPEIAAQLQSQTNQLFIELLSTNAHVDLGRLQADITVRPAQKLEDDLIGEQAAIMGFSAYMSRTLSPEKSNDWITLVGPLSRSQPANWMSKSIPQSACVAAADSFQTLCRLAVAGLGCTFLPSFIGDAAPELKRLETQAPEMTVPIWVASHSDLAQTPRIRALRAQLSACLTDRADILRGKP</sequence>
<gene>
    <name evidence="6" type="ORF">RC74_17015</name>
</gene>
<dbReference type="SUPFAM" id="SSF46785">
    <property type="entry name" value="Winged helix' DNA-binding domain"/>
    <property type="match status" value="1"/>
</dbReference>
<comment type="similarity">
    <text evidence="1">Belongs to the LysR transcriptional regulatory family.</text>
</comment>
<dbReference type="OrthoDB" id="7768317at2"/>
<dbReference type="RefSeq" id="WP_039003521.1">
    <property type="nucleotide sequence ID" value="NZ_CP014327.1"/>
</dbReference>
<evidence type="ECO:0000256" key="3">
    <source>
        <dbReference type="ARBA" id="ARBA00023125"/>
    </source>
</evidence>
<dbReference type="InterPro" id="IPR000847">
    <property type="entry name" value="LysR_HTH_N"/>
</dbReference>
<name>A0A126V453_9RHOB</name>
<keyword evidence="3" id="KW-0238">DNA-binding</keyword>
<feature type="domain" description="HTH lysR-type" evidence="5">
    <location>
        <begin position="4"/>
        <end position="61"/>
    </location>
</feature>
<dbReference type="PANTHER" id="PTHR30537:SF3">
    <property type="entry name" value="TRANSCRIPTIONAL REGULATORY PROTEIN"/>
    <property type="match status" value="1"/>
</dbReference>
<dbReference type="Proteomes" id="UP000070371">
    <property type="component" value="Chromosome"/>
</dbReference>
<dbReference type="GO" id="GO:0003700">
    <property type="term" value="F:DNA-binding transcription factor activity"/>
    <property type="evidence" value="ECO:0007669"/>
    <property type="project" value="InterPro"/>
</dbReference>
<dbReference type="GO" id="GO:0043565">
    <property type="term" value="F:sequence-specific DNA binding"/>
    <property type="evidence" value="ECO:0007669"/>
    <property type="project" value="TreeGrafter"/>
</dbReference>
<accession>A0A126V453</accession>
<dbReference type="InterPro" id="IPR058163">
    <property type="entry name" value="LysR-type_TF_proteobact-type"/>
</dbReference>
<evidence type="ECO:0000256" key="4">
    <source>
        <dbReference type="ARBA" id="ARBA00023163"/>
    </source>
</evidence>